<reference evidence="1 2" key="1">
    <citation type="submission" date="2020-08" db="EMBL/GenBank/DDBJ databases">
        <title>Sequencing the genomes of 1000 actinobacteria strains.</title>
        <authorList>
            <person name="Klenk H.-P."/>
        </authorList>
    </citation>
    <scope>NUCLEOTIDE SEQUENCE [LARGE SCALE GENOMIC DNA]</scope>
    <source>
        <strain evidence="1 2">DSM 23040</strain>
    </source>
</reference>
<comment type="caution">
    <text evidence="1">The sequence shown here is derived from an EMBL/GenBank/DDBJ whole genome shotgun (WGS) entry which is preliminary data.</text>
</comment>
<dbReference type="AlphaFoldDB" id="A0A839QTG5"/>
<evidence type="ECO:0000313" key="2">
    <source>
        <dbReference type="Proteomes" id="UP000568050"/>
    </source>
</evidence>
<protein>
    <submittedName>
        <fullName evidence="1">Uncharacterized protein</fullName>
    </submittedName>
</protein>
<dbReference type="Proteomes" id="UP000568050">
    <property type="component" value="Unassembled WGS sequence"/>
</dbReference>
<accession>A0A839QTG5</accession>
<sequence>MSSAPLARLVTDSTLRLPATSLTAGESAVIADALMHRLERSRSLLGSGVDEQIPSAPALAHSAAADTATGAASSALIDTPLAAALASLDLTGDLAPYGWRVGVGDGLALHAARDHANRLLDAARIALFGFDGPLTIQRPGPVALAAAVFTASGERALADPGLLRDLPHLLAGGLARETAQVRERVPGAALDITLDERGLRAVQQGRIRTASGYRFHPPVGRDAITRHLATVLTSSADPSTAQPRILIDAHTDLVDAARSAGAERIGLDPLSGQARRPGRLWELLADARDRGVGLTFVLAPGREEKALSHVLSCWRELGFAPREARGFDFLLSRGSARRREQSLTADQALSLPEIEQGMRMMLRWGERLEA</sequence>
<dbReference type="RefSeq" id="WP_183373955.1">
    <property type="nucleotide sequence ID" value="NZ_CBCSFZ010000040.1"/>
</dbReference>
<name>A0A839QTG5_9MICO</name>
<organism evidence="1 2">
    <name type="scientific">Helcobacillus massiliensis</name>
    <dbReference type="NCBI Taxonomy" id="521392"/>
    <lineage>
        <taxon>Bacteria</taxon>
        <taxon>Bacillati</taxon>
        <taxon>Actinomycetota</taxon>
        <taxon>Actinomycetes</taxon>
        <taxon>Micrococcales</taxon>
        <taxon>Dermabacteraceae</taxon>
        <taxon>Helcobacillus</taxon>
    </lineage>
</organism>
<dbReference type="EMBL" id="JACHWP010000001">
    <property type="protein sequence ID" value="MBB3022139.1"/>
    <property type="molecule type" value="Genomic_DNA"/>
</dbReference>
<gene>
    <name evidence="1" type="ORF">FHX50_000387</name>
</gene>
<keyword evidence="2" id="KW-1185">Reference proteome</keyword>
<evidence type="ECO:0000313" key="1">
    <source>
        <dbReference type="EMBL" id="MBB3022139.1"/>
    </source>
</evidence>
<proteinExistence type="predicted"/>